<dbReference type="RefSeq" id="WP_249592030.1">
    <property type="nucleotide sequence ID" value="NZ_BAAAQL010000018.1"/>
</dbReference>
<accession>A0ABY4Q4Q7</accession>
<evidence type="ECO:0000313" key="1">
    <source>
        <dbReference type="EMBL" id="UQT60697.1"/>
    </source>
</evidence>
<organism evidence="1 2">
    <name type="scientific">Streptomyces durmitorensis</name>
    <dbReference type="NCBI Taxonomy" id="319947"/>
    <lineage>
        <taxon>Bacteria</taxon>
        <taxon>Bacillati</taxon>
        <taxon>Actinomycetota</taxon>
        <taxon>Actinomycetes</taxon>
        <taxon>Kitasatosporales</taxon>
        <taxon>Streptomycetaceae</taxon>
        <taxon>Streptomyces</taxon>
    </lineage>
</organism>
<proteinExistence type="predicted"/>
<dbReference type="EMBL" id="CP097289">
    <property type="protein sequence ID" value="UQT60697.1"/>
    <property type="molecule type" value="Genomic_DNA"/>
</dbReference>
<evidence type="ECO:0000313" key="2">
    <source>
        <dbReference type="Proteomes" id="UP000829992"/>
    </source>
</evidence>
<evidence type="ECO:0008006" key="3">
    <source>
        <dbReference type="Google" id="ProtNLM"/>
    </source>
</evidence>
<sequence>MSERAADTGTTVAVTVHLRRQLRGLEKWDPDGADRCCTEDSRRWRRIVRELLDQGHSTRPDNT</sequence>
<reference evidence="1 2" key="1">
    <citation type="submission" date="2022-05" db="EMBL/GenBank/DDBJ databases">
        <authorList>
            <person name="Zhou X."/>
            <person name="Li K."/>
            <person name="Man Y."/>
        </authorList>
    </citation>
    <scope>NUCLEOTIDE SEQUENCE [LARGE SCALE GENOMIC DNA]</scope>
    <source>
        <strain evidence="1 2">MS405</strain>
    </source>
</reference>
<protein>
    <recommendedName>
        <fullName evidence="3">Transposase</fullName>
    </recommendedName>
</protein>
<name>A0ABY4Q4Q7_9ACTN</name>
<dbReference type="Proteomes" id="UP000829992">
    <property type="component" value="Chromosome"/>
</dbReference>
<gene>
    <name evidence="1" type="ORF">M4V62_39615</name>
</gene>
<keyword evidence="2" id="KW-1185">Reference proteome</keyword>